<evidence type="ECO:0000313" key="3">
    <source>
        <dbReference type="EMBL" id="KAJ3832925.1"/>
    </source>
</evidence>
<comment type="caution">
    <text evidence="3">The sequence shown here is derived from an EMBL/GenBank/DDBJ whole genome shotgun (WGS) entry which is preliminary data.</text>
</comment>
<keyword evidence="2" id="KW-1133">Transmembrane helix</keyword>
<proteinExistence type="predicted"/>
<feature type="region of interest" description="Disordered" evidence="1">
    <location>
        <begin position="252"/>
        <end position="279"/>
    </location>
</feature>
<dbReference type="EMBL" id="MU806815">
    <property type="protein sequence ID" value="KAJ3832925.1"/>
    <property type="molecule type" value="Genomic_DNA"/>
</dbReference>
<feature type="compositionally biased region" description="Low complexity" evidence="1">
    <location>
        <begin position="1"/>
        <end position="25"/>
    </location>
</feature>
<feature type="region of interest" description="Disordered" evidence="1">
    <location>
        <begin position="1"/>
        <end position="33"/>
    </location>
</feature>
<organism evidence="3 4">
    <name type="scientific">Lentinula raphanica</name>
    <dbReference type="NCBI Taxonomy" id="153919"/>
    <lineage>
        <taxon>Eukaryota</taxon>
        <taxon>Fungi</taxon>
        <taxon>Dikarya</taxon>
        <taxon>Basidiomycota</taxon>
        <taxon>Agaricomycotina</taxon>
        <taxon>Agaricomycetes</taxon>
        <taxon>Agaricomycetidae</taxon>
        <taxon>Agaricales</taxon>
        <taxon>Marasmiineae</taxon>
        <taxon>Omphalotaceae</taxon>
        <taxon>Lentinula</taxon>
    </lineage>
</organism>
<accession>A0AA38NYD7</accession>
<feature type="transmembrane region" description="Helical" evidence="2">
    <location>
        <begin position="48"/>
        <end position="70"/>
    </location>
</feature>
<feature type="compositionally biased region" description="Acidic residues" evidence="1">
    <location>
        <begin position="179"/>
        <end position="197"/>
    </location>
</feature>
<protein>
    <submittedName>
        <fullName evidence="3">Uncharacterized protein</fullName>
    </submittedName>
</protein>
<keyword evidence="4" id="KW-1185">Reference proteome</keyword>
<gene>
    <name evidence="3" type="ORF">F5878DRAFT_433269</name>
</gene>
<evidence type="ECO:0000256" key="1">
    <source>
        <dbReference type="SAM" id="MobiDB-lite"/>
    </source>
</evidence>
<dbReference type="Proteomes" id="UP001163846">
    <property type="component" value="Unassembled WGS sequence"/>
</dbReference>
<evidence type="ECO:0000313" key="4">
    <source>
        <dbReference type="Proteomes" id="UP001163846"/>
    </source>
</evidence>
<feature type="compositionally biased region" description="Polar residues" evidence="1">
    <location>
        <begin position="121"/>
        <end position="143"/>
    </location>
</feature>
<evidence type="ECO:0000256" key="2">
    <source>
        <dbReference type="SAM" id="Phobius"/>
    </source>
</evidence>
<keyword evidence="2" id="KW-0472">Membrane</keyword>
<dbReference type="AlphaFoldDB" id="A0AA38NYD7"/>
<keyword evidence="2" id="KW-0812">Transmembrane</keyword>
<reference evidence="3" key="1">
    <citation type="submission" date="2022-08" db="EMBL/GenBank/DDBJ databases">
        <authorList>
            <consortium name="DOE Joint Genome Institute"/>
            <person name="Min B."/>
            <person name="Riley R."/>
            <person name="Sierra-Patev S."/>
            <person name="Naranjo-Ortiz M."/>
            <person name="Looney B."/>
            <person name="Konkel Z."/>
            <person name="Slot J.C."/>
            <person name="Sakamoto Y."/>
            <person name="Steenwyk J.L."/>
            <person name="Rokas A."/>
            <person name="Carro J."/>
            <person name="Camarero S."/>
            <person name="Ferreira P."/>
            <person name="Molpeceres G."/>
            <person name="Ruiz-Duenas F.J."/>
            <person name="Serrano A."/>
            <person name="Henrissat B."/>
            <person name="Drula E."/>
            <person name="Hughes K.W."/>
            <person name="Mata J.L."/>
            <person name="Ishikawa N.K."/>
            <person name="Vargas-Isla R."/>
            <person name="Ushijima S."/>
            <person name="Smith C.A."/>
            <person name="Ahrendt S."/>
            <person name="Andreopoulos W."/>
            <person name="He G."/>
            <person name="Labutti K."/>
            <person name="Lipzen A."/>
            <person name="Ng V."/>
            <person name="Sandor L."/>
            <person name="Barry K."/>
            <person name="Martinez A.T."/>
            <person name="Xiao Y."/>
            <person name="Gibbons J.G."/>
            <person name="Terashima K."/>
            <person name="Hibbett D.S."/>
            <person name="Grigoriev I.V."/>
        </authorList>
    </citation>
    <scope>NUCLEOTIDE SEQUENCE</scope>
    <source>
        <strain evidence="3">TFB9207</strain>
    </source>
</reference>
<feature type="region of interest" description="Disordered" evidence="1">
    <location>
        <begin position="120"/>
        <end position="227"/>
    </location>
</feature>
<name>A0AA38NYD7_9AGAR</name>
<sequence length="318" mass="34392">MLTATGTTTTPPSPSPSLTLPTTTSFASGNPSQIRGEMKTKRTVQLSAIIGGSVGGGLFILFAILFWILYRYCHKKKNQRLRKSRSSGAWATTSFHADRMVKNPGVQTILPAMLKPATGIDGQSQLTSRSISRATSRNSSIDSTSEKYPALKSFQSRFGPPLAKGSGQYHDETGLEAGDGVDGDNGDKDGDDGDGAGDTDGWSRLVSIGYRGTGGPGQSRSLAPPRTDRQMELEQRIHDLKAEMISLSLSHRESREGSMTLVESGDQESDEAASDGAHESSVIRWHHIRTKIRRLEALEFSDWALGVTDRVPKELVQS</sequence>